<evidence type="ECO:0000313" key="1">
    <source>
        <dbReference type="EMBL" id="SCB09584.1"/>
    </source>
</evidence>
<proteinExistence type="predicted"/>
<dbReference type="Proteomes" id="UP000199205">
    <property type="component" value="Unassembled WGS sequence"/>
</dbReference>
<evidence type="ECO:0008006" key="3">
    <source>
        <dbReference type="Google" id="ProtNLM"/>
    </source>
</evidence>
<dbReference type="EMBL" id="FMAF01000001">
    <property type="protein sequence ID" value="SCB09584.1"/>
    <property type="molecule type" value="Genomic_DNA"/>
</dbReference>
<dbReference type="AlphaFoldDB" id="A0A1C3U299"/>
<accession>A0A1C3U299</accession>
<organism evidence="1 2">
    <name type="scientific">Rhizobium lusitanum</name>
    <dbReference type="NCBI Taxonomy" id="293958"/>
    <lineage>
        <taxon>Bacteria</taxon>
        <taxon>Pseudomonadati</taxon>
        <taxon>Pseudomonadota</taxon>
        <taxon>Alphaproteobacteria</taxon>
        <taxon>Hyphomicrobiales</taxon>
        <taxon>Rhizobiaceae</taxon>
        <taxon>Rhizobium/Agrobacterium group</taxon>
        <taxon>Rhizobium</taxon>
    </lineage>
</organism>
<evidence type="ECO:0000313" key="2">
    <source>
        <dbReference type="Proteomes" id="UP000199205"/>
    </source>
</evidence>
<sequence length="108" mass="11986">MSVDMFQLHRNCNAQRWVMKSASIPSLRVDPELRAAAESVLKEGDTLSAFVENSLRAQIDHGRAHAEFIARGLAAREEAKRTGIYYSADEVVGELKEMLAAKIARKAN</sequence>
<reference evidence="1 2" key="1">
    <citation type="submission" date="2016-08" db="EMBL/GenBank/DDBJ databases">
        <authorList>
            <person name="Seilhamer J.J."/>
        </authorList>
    </citation>
    <scope>NUCLEOTIDE SEQUENCE [LARGE SCALE GENOMIC DNA]</scope>
    <source>
        <strain evidence="1 2">P1-7</strain>
    </source>
</reference>
<protein>
    <recommendedName>
        <fullName evidence="3">Prevent-host-death protein</fullName>
    </recommendedName>
</protein>
<gene>
    <name evidence="1" type="ORF">GA0061101_101376</name>
</gene>
<dbReference type="NCBIfam" id="NF041551">
    <property type="entry name" value="YlcI_YnfO_N"/>
    <property type="match status" value="1"/>
</dbReference>
<name>A0A1C3U299_9HYPH</name>